<dbReference type="KEGG" id="nwl:NWFMUON74_56310"/>
<dbReference type="InterPro" id="IPR036162">
    <property type="entry name" value="Resolvase-like_N_sf"/>
</dbReference>
<dbReference type="EMBL" id="AP023396">
    <property type="protein sequence ID" value="BCK57859.1"/>
    <property type="molecule type" value="Genomic_DNA"/>
</dbReference>
<dbReference type="AlphaFoldDB" id="A0A7G1KV56"/>
<accession>A0A7G1KV56</accession>
<dbReference type="Gene3D" id="3.40.50.1390">
    <property type="entry name" value="Resolvase, N-terminal catalytic domain"/>
    <property type="match status" value="1"/>
</dbReference>
<proteinExistence type="predicted"/>
<dbReference type="InterPro" id="IPR006119">
    <property type="entry name" value="Resolv_N"/>
</dbReference>
<dbReference type="SUPFAM" id="SSF53041">
    <property type="entry name" value="Resolvase-like"/>
    <property type="match status" value="1"/>
</dbReference>
<keyword evidence="3" id="KW-1185">Reference proteome</keyword>
<feature type="domain" description="Resolvase/invertase-type recombinase catalytic" evidence="1">
    <location>
        <begin position="38"/>
        <end position="122"/>
    </location>
</feature>
<dbReference type="Pfam" id="PF00239">
    <property type="entry name" value="Resolvase"/>
    <property type="match status" value="1"/>
</dbReference>
<gene>
    <name evidence="2" type="ORF">NWFMUON74_56310</name>
</gene>
<evidence type="ECO:0000313" key="2">
    <source>
        <dbReference type="EMBL" id="BCK57859.1"/>
    </source>
</evidence>
<evidence type="ECO:0000313" key="3">
    <source>
        <dbReference type="Proteomes" id="UP000516173"/>
    </source>
</evidence>
<organism evidence="2 3">
    <name type="scientific">Nocardia wallacei</name>
    <dbReference type="NCBI Taxonomy" id="480035"/>
    <lineage>
        <taxon>Bacteria</taxon>
        <taxon>Bacillati</taxon>
        <taxon>Actinomycetota</taxon>
        <taxon>Actinomycetes</taxon>
        <taxon>Mycobacteriales</taxon>
        <taxon>Nocardiaceae</taxon>
        <taxon>Nocardia</taxon>
    </lineage>
</organism>
<name>A0A7G1KV56_9NOCA</name>
<protein>
    <recommendedName>
        <fullName evidence="1">Resolvase/invertase-type recombinase catalytic domain-containing protein</fullName>
    </recommendedName>
</protein>
<evidence type="ECO:0000259" key="1">
    <source>
        <dbReference type="Pfam" id="PF00239"/>
    </source>
</evidence>
<dbReference type="GO" id="GO:0000150">
    <property type="term" value="F:DNA strand exchange activity"/>
    <property type="evidence" value="ECO:0007669"/>
    <property type="project" value="InterPro"/>
</dbReference>
<reference evidence="2 3" key="1">
    <citation type="submission" date="2020-08" db="EMBL/GenBank/DDBJ databases">
        <title>Genome Sequencing of Nocardia wallacei strain FMUON74 and assembly.</title>
        <authorList>
            <person name="Toyokawa M."/>
            <person name="Uesaka K."/>
        </authorList>
    </citation>
    <scope>NUCLEOTIDE SEQUENCE [LARGE SCALE GENOMIC DNA]</scope>
    <source>
        <strain evidence="2 3">FMUON74</strain>
    </source>
</reference>
<dbReference type="GO" id="GO:0003677">
    <property type="term" value="F:DNA binding"/>
    <property type="evidence" value="ECO:0007669"/>
    <property type="project" value="InterPro"/>
</dbReference>
<sequence length="155" mass="17521">MDKIAGDHTMSKDRGSAVLFISFAAVPKDPDKRIERFRELGRLRADEAKLHLVHEVVEMGASATTFKNRIAFQAVLNYFDEHPEVRYLIVPSIGRLSKNWKNLRLILEEFKTRNISVVTFDGVIAASGEIEASIGMAVRYLTESKQDERFPGGVR</sequence>
<dbReference type="Proteomes" id="UP000516173">
    <property type="component" value="Chromosome"/>
</dbReference>